<evidence type="ECO:0008006" key="5">
    <source>
        <dbReference type="Google" id="ProtNLM"/>
    </source>
</evidence>
<gene>
    <name evidence="1" type="ORF">DDT54_21520</name>
    <name evidence="2" type="ORF">EH206_10050</name>
</gene>
<dbReference type="OrthoDB" id="2664633at2"/>
<dbReference type="RefSeq" id="WP_040343153.1">
    <property type="nucleotide sequence ID" value="NZ_CP034036.1"/>
</dbReference>
<dbReference type="EMBL" id="QDKK01000053">
    <property type="protein sequence ID" value="PWC20077.1"/>
    <property type="molecule type" value="Genomic_DNA"/>
</dbReference>
<keyword evidence="4" id="KW-1185">Reference proteome</keyword>
<evidence type="ECO:0000313" key="2">
    <source>
        <dbReference type="EMBL" id="QCR04481.1"/>
    </source>
</evidence>
<evidence type="ECO:0000313" key="3">
    <source>
        <dbReference type="Proteomes" id="UP000295985"/>
    </source>
</evidence>
<evidence type="ECO:0000313" key="1">
    <source>
        <dbReference type="EMBL" id="PWC20077.1"/>
    </source>
</evidence>
<protein>
    <recommendedName>
        <fullName evidence="5">Adhesin</fullName>
    </recommendedName>
</protein>
<reference evidence="1 3" key="1">
    <citation type="submission" date="2018-04" db="EMBL/GenBank/DDBJ databases">
        <title>Brenneria corticis sp.nov.</title>
        <authorList>
            <person name="Li Y."/>
        </authorList>
    </citation>
    <scope>NUCLEOTIDE SEQUENCE [LARGE SCALE GENOMIC DNA]</scope>
    <source>
        <strain evidence="1 3">LMG 2694</strain>
    </source>
</reference>
<dbReference type="Proteomes" id="UP000295985">
    <property type="component" value="Unassembled WGS sequence"/>
</dbReference>
<evidence type="ECO:0000313" key="4">
    <source>
        <dbReference type="Proteomes" id="UP000303847"/>
    </source>
</evidence>
<proteinExistence type="predicted"/>
<name>A0A2U1UEP2_9GAMM</name>
<dbReference type="EMBL" id="CP034036">
    <property type="protein sequence ID" value="QCR04481.1"/>
    <property type="molecule type" value="Genomic_DNA"/>
</dbReference>
<dbReference type="Proteomes" id="UP000303847">
    <property type="component" value="Chromosome"/>
</dbReference>
<dbReference type="AlphaFoldDB" id="A0A2U1UEP2"/>
<organism evidence="1 3">
    <name type="scientific">Brenneria nigrifluens DSM 30175 = ATCC 13028</name>
    <dbReference type="NCBI Taxonomy" id="1121120"/>
    <lineage>
        <taxon>Bacteria</taxon>
        <taxon>Pseudomonadati</taxon>
        <taxon>Pseudomonadota</taxon>
        <taxon>Gammaproteobacteria</taxon>
        <taxon>Enterobacterales</taxon>
        <taxon>Pectobacteriaceae</taxon>
        <taxon>Brenneria</taxon>
    </lineage>
</organism>
<accession>A0A2U1UEP2</accession>
<sequence length="91" mass="9480">MSVCVAADVGGDLLISTAAYDSKNSSAGLNVSICVPPICGGQKVTASGNANLSQQILNNNYASVREQDAYKTYKKSEAVAQAANTGRRERP</sequence>
<reference evidence="2 4" key="2">
    <citation type="submission" date="2018-11" db="EMBL/GenBank/DDBJ databases">
        <title>Genome sequences of Brenneria nigrifluens and Brenneria rubrifaciens.</title>
        <authorList>
            <person name="Poret-Peterson A.T."/>
            <person name="McClean A.E."/>
            <person name="Kluepfel D.A."/>
        </authorList>
    </citation>
    <scope>NUCLEOTIDE SEQUENCE [LARGE SCALE GENOMIC DNA]</scope>
    <source>
        <strain evidence="2 4">ATCC 13028</strain>
    </source>
</reference>